<keyword evidence="2" id="KW-0560">Oxidoreductase</keyword>
<dbReference type="GO" id="GO:0016491">
    <property type="term" value="F:oxidoreductase activity"/>
    <property type="evidence" value="ECO:0007669"/>
    <property type="project" value="UniProtKB-KW"/>
</dbReference>
<gene>
    <name evidence="5" type="ORF">TrCOL_g1921</name>
</gene>
<dbReference type="SMART" id="SM00822">
    <property type="entry name" value="PKS_KR"/>
    <property type="match status" value="1"/>
</dbReference>
<comment type="caution">
    <text evidence="5">The sequence shown here is derived from an EMBL/GenBank/DDBJ whole genome shotgun (WGS) entry which is preliminary data.</text>
</comment>
<dbReference type="InterPro" id="IPR051019">
    <property type="entry name" value="VLCFA-Steroid_DH"/>
</dbReference>
<dbReference type="PANTHER" id="PTHR43899:SF13">
    <property type="entry name" value="RH59310P"/>
    <property type="match status" value="1"/>
</dbReference>
<dbReference type="PRINTS" id="PR00081">
    <property type="entry name" value="GDHRDH"/>
</dbReference>
<evidence type="ECO:0000256" key="3">
    <source>
        <dbReference type="SAM" id="MobiDB-lite"/>
    </source>
</evidence>
<proteinExistence type="inferred from homology"/>
<dbReference type="PANTHER" id="PTHR43899">
    <property type="entry name" value="RH59310P"/>
    <property type="match status" value="1"/>
</dbReference>
<keyword evidence="6" id="KW-1185">Reference proteome</keyword>
<dbReference type="PRINTS" id="PR00080">
    <property type="entry name" value="SDRFAMILY"/>
</dbReference>
<dbReference type="Proteomes" id="UP001165065">
    <property type="component" value="Unassembled WGS sequence"/>
</dbReference>
<feature type="compositionally biased region" description="Basic and acidic residues" evidence="3">
    <location>
        <begin position="525"/>
        <end position="572"/>
    </location>
</feature>
<dbReference type="InterPro" id="IPR036291">
    <property type="entry name" value="NAD(P)-bd_dom_sf"/>
</dbReference>
<dbReference type="Gene3D" id="3.40.50.720">
    <property type="entry name" value="NAD(P)-binding Rossmann-like Domain"/>
    <property type="match status" value="1"/>
</dbReference>
<accession>A0A9W7G7G2</accession>
<protein>
    <recommendedName>
        <fullName evidence="4">Ketoreductase domain-containing protein</fullName>
    </recommendedName>
</protein>
<comment type="similarity">
    <text evidence="1">Belongs to the short-chain dehydrogenases/reductases (SDR) family.</text>
</comment>
<name>A0A9W7G7G2_9STRA</name>
<dbReference type="EMBL" id="BRYA01000886">
    <property type="protein sequence ID" value="GMI34839.1"/>
    <property type="molecule type" value="Genomic_DNA"/>
</dbReference>
<organism evidence="5 6">
    <name type="scientific">Triparma columacea</name>
    <dbReference type="NCBI Taxonomy" id="722753"/>
    <lineage>
        <taxon>Eukaryota</taxon>
        <taxon>Sar</taxon>
        <taxon>Stramenopiles</taxon>
        <taxon>Ochrophyta</taxon>
        <taxon>Bolidophyceae</taxon>
        <taxon>Parmales</taxon>
        <taxon>Triparmaceae</taxon>
        <taxon>Triparma</taxon>
    </lineage>
</organism>
<sequence length="572" mass="62269">MRSSAAEAIGSTQHLISQSTKHLPPAGPPIVLLAILPTNNMLATYARRLGFATVGATILSWSHNELMKKRKLGHLPLPHHSLLSPHILPPFLPESLELQSPPTPSSPHGTFLFPSLSSFNPASIFNQTNANSSPVQTSPKPSISSALAAWKERSYQNKMAKLQIRRTAAVTKLLRIQDQRRSQKLPSSPLPPGSEPLGYALVTGASRGIGRAVAVELARHGVDVILVARDSGRLKALAGDLKACYGVDARCISADLSRESERVYRETRRMGLKVEMLVNNAGISDRGPFKDMDGQVEEKIIDLNVNAVTTLSRLYGRDMAERRRGRIVFLSSVMGAVPGGPQGAVYAATKAYEKSLSTSLAREMERVGVGVTCVLPGAVKTDFKDGMSDALCWKMPFYPRSASFVANVAVRAMLKGDGQVTPGWQNRFFLKVMQPMLPQRITTMMVEAQWNPMRLPVWMGGAGEEGAMAGVEGYRERTVFGAGVVRKLGEIEETGEGGGEKPEEEQGEVGKEREGDGGVSVEGEGADREGGAEEEEKRKQEKEEGKEETNAVEDVKAEFADFDPFKDFDDEW</sequence>
<dbReference type="Pfam" id="PF00106">
    <property type="entry name" value="adh_short"/>
    <property type="match status" value="1"/>
</dbReference>
<feature type="domain" description="Ketoreductase" evidence="4">
    <location>
        <begin position="198"/>
        <end position="382"/>
    </location>
</feature>
<evidence type="ECO:0000256" key="2">
    <source>
        <dbReference type="ARBA" id="ARBA00023002"/>
    </source>
</evidence>
<feature type="compositionally biased region" description="Polar residues" evidence="3">
    <location>
        <begin position="10"/>
        <end position="21"/>
    </location>
</feature>
<evidence type="ECO:0000313" key="6">
    <source>
        <dbReference type="Proteomes" id="UP001165065"/>
    </source>
</evidence>
<evidence type="ECO:0000256" key="1">
    <source>
        <dbReference type="ARBA" id="ARBA00006484"/>
    </source>
</evidence>
<feature type="region of interest" description="Disordered" evidence="3">
    <location>
        <begin position="490"/>
        <end position="572"/>
    </location>
</feature>
<dbReference type="OrthoDB" id="5545019at2759"/>
<dbReference type="InterPro" id="IPR057326">
    <property type="entry name" value="KR_dom"/>
</dbReference>
<evidence type="ECO:0000313" key="5">
    <source>
        <dbReference type="EMBL" id="GMI34839.1"/>
    </source>
</evidence>
<reference evidence="6" key="1">
    <citation type="journal article" date="2023" name="Commun. Biol.">
        <title>Genome analysis of Parmales, the sister group of diatoms, reveals the evolutionary specialization of diatoms from phago-mixotrophs to photoautotrophs.</title>
        <authorList>
            <person name="Ban H."/>
            <person name="Sato S."/>
            <person name="Yoshikawa S."/>
            <person name="Yamada K."/>
            <person name="Nakamura Y."/>
            <person name="Ichinomiya M."/>
            <person name="Sato N."/>
            <person name="Blanc-Mathieu R."/>
            <person name="Endo H."/>
            <person name="Kuwata A."/>
            <person name="Ogata H."/>
        </authorList>
    </citation>
    <scope>NUCLEOTIDE SEQUENCE [LARGE SCALE GENOMIC DNA]</scope>
</reference>
<dbReference type="SUPFAM" id="SSF51735">
    <property type="entry name" value="NAD(P)-binding Rossmann-fold domains"/>
    <property type="match status" value="1"/>
</dbReference>
<feature type="region of interest" description="Disordered" evidence="3">
    <location>
        <begin position="1"/>
        <end position="21"/>
    </location>
</feature>
<dbReference type="AlphaFoldDB" id="A0A9W7G7G2"/>
<evidence type="ECO:0000259" key="4">
    <source>
        <dbReference type="SMART" id="SM00822"/>
    </source>
</evidence>
<dbReference type="InterPro" id="IPR002347">
    <property type="entry name" value="SDR_fam"/>
</dbReference>